<keyword evidence="11" id="KW-1185">Reference proteome</keyword>
<dbReference type="PROSITE" id="PS51755">
    <property type="entry name" value="OMPR_PHOB"/>
    <property type="match status" value="1"/>
</dbReference>
<dbReference type="InterPro" id="IPR016032">
    <property type="entry name" value="Sig_transdc_resp-reg_C-effctor"/>
</dbReference>
<evidence type="ECO:0000256" key="4">
    <source>
        <dbReference type="ARBA" id="ARBA00023125"/>
    </source>
</evidence>
<dbReference type="InterPro" id="IPR039420">
    <property type="entry name" value="WalR-like"/>
</dbReference>
<dbReference type="SUPFAM" id="SSF52172">
    <property type="entry name" value="CheY-like"/>
    <property type="match status" value="1"/>
</dbReference>
<keyword evidence="1 6" id="KW-0597">Phosphoprotein</keyword>
<evidence type="ECO:0000259" key="8">
    <source>
        <dbReference type="PROSITE" id="PS50110"/>
    </source>
</evidence>
<dbReference type="SUPFAM" id="SSF46894">
    <property type="entry name" value="C-terminal effector domain of the bipartite response regulators"/>
    <property type="match status" value="1"/>
</dbReference>
<evidence type="ECO:0000259" key="9">
    <source>
        <dbReference type="PROSITE" id="PS51755"/>
    </source>
</evidence>
<dbReference type="PROSITE" id="PS50110">
    <property type="entry name" value="RESPONSE_REGULATORY"/>
    <property type="match status" value="1"/>
</dbReference>
<dbReference type="CDD" id="cd00383">
    <property type="entry name" value="trans_reg_C"/>
    <property type="match status" value="1"/>
</dbReference>
<feature type="modified residue" description="4-aspartylphosphate" evidence="6">
    <location>
        <position position="67"/>
    </location>
</feature>
<feature type="DNA-binding region" description="OmpR/PhoB-type" evidence="7">
    <location>
        <begin position="144"/>
        <end position="243"/>
    </location>
</feature>
<dbReference type="PANTHER" id="PTHR48111:SF4">
    <property type="entry name" value="DNA-BINDING DUAL TRANSCRIPTIONAL REGULATOR OMPR"/>
    <property type="match status" value="1"/>
</dbReference>
<sequence>MVETPAHAIGPDVNSNNHILVVDDDPGIREVIGDFLSDHGYDVVRAADGRAMRAAMAARPVDLIVLDMMMPGEDGLSILRSLDPTTMPAVIMLSVMGTDVDRIVGLELGADDYLAKPCNPRELLARVRAVLRRRDERAAGATEPPMLHFAGWRMDPAARTVTDPDGAPVTLTSGEFRLLLAFAERPRRVLTRDMLLDLAWRGDGDSFDRAIDVQISRLRRKLARAGEEELIRTLRNEGYLFVPAVRRG</sequence>
<keyword evidence="5" id="KW-0804">Transcription</keyword>
<keyword evidence="2" id="KW-0902">Two-component regulatory system</keyword>
<dbReference type="CDD" id="cd17574">
    <property type="entry name" value="REC_OmpR"/>
    <property type="match status" value="1"/>
</dbReference>
<dbReference type="Pfam" id="PF00072">
    <property type="entry name" value="Response_reg"/>
    <property type="match status" value="1"/>
</dbReference>
<evidence type="ECO:0000256" key="7">
    <source>
        <dbReference type="PROSITE-ProRule" id="PRU01091"/>
    </source>
</evidence>
<gene>
    <name evidence="10" type="ORF">K7G82_26445</name>
</gene>
<feature type="domain" description="OmpR/PhoB-type" evidence="9">
    <location>
        <begin position="144"/>
        <end position="243"/>
    </location>
</feature>
<feature type="domain" description="Response regulatory" evidence="8">
    <location>
        <begin position="18"/>
        <end position="131"/>
    </location>
</feature>
<dbReference type="Gene3D" id="1.10.10.10">
    <property type="entry name" value="Winged helix-like DNA-binding domain superfamily/Winged helix DNA-binding domain"/>
    <property type="match status" value="1"/>
</dbReference>
<dbReference type="Pfam" id="PF00486">
    <property type="entry name" value="Trans_reg_C"/>
    <property type="match status" value="1"/>
</dbReference>
<organism evidence="10 11">
    <name type="scientific">Sphingomonas colocasiae</name>
    <dbReference type="NCBI Taxonomy" id="1848973"/>
    <lineage>
        <taxon>Bacteria</taxon>
        <taxon>Pseudomonadati</taxon>
        <taxon>Pseudomonadota</taxon>
        <taxon>Alphaproteobacteria</taxon>
        <taxon>Sphingomonadales</taxon>
        <taxon>Sphingomonadaceae</taxon>
        <taxon>Sphingomonas</taxon>
    </lineage>
</organism>
<dbReference type="Gene3D" id="3.40.50.2300">
    <property type="match status" value="1"/>
</dbReference>
<proteinExistence type="predicted"/>
<dbReference type="EMBL" id="JAINVV010000013">
    <property type="protein sequence ID" value="MBY8825869.1"/>
    <property type="molecule type" value="Genomic_DNA"/>
</dbReference>
<evidence type="ECO:0000256" key="1">
    <source>
        <dbReference type="ARBA" id="ARBA00022553"/>
    </source>
</evidence>
<evidence type="ECO:0000256" key="2">
    <source>
        <dbReference type="ARBA" id="ARBA00023012"/>
    </source>
</evidence>
<dbReference type="Proteomes" id="UP000706039">
    <property type="component" value="Unassembled WGS sequence"/>
</dbReference>
<evidence type="ECO:0000256" key="5">
    <source>
        <dbReference type="ARBA" id="ARBA00023163"/>
    </source>
</evidence>
<reference evidence="10 11" key="1">
    <citation type="submission" date="2021-08" db="EMBL/GenBank/DDBJ databases">
        <authorList>
            <person name="Tuo L."/>
        </authorList>
    </citation>
    <scope>NUCLEOTIDE SEQUENCE [LARGE SCALE GENOMIC DNA]</scope>
    <source>
        <strain evidence="10 11">JCM 31229</strain>
    </source>
</reference>
<protein>
    <submittedName>
        <fullName evidence="10">Response regulator transcription factor</fullName>
    </submittedName>
</protein>
<name>A0ABS7Q0U1_9SPHN</name>
<dbReference type="InterPro" id="IPR001789">
    <property type="entry name" value="Sig_transdc_resp-reg_receiver"/>
</dbReference>
<keyword evidence="4 7" id="KW-0238">DNA-binding</keyword>
<dbReference type="InterPro" id="IPR036388">
    <property type="entry name" value="WH-like_DNA-bd_sf"/>
</dbReference>
<dbReference type="Gene3D" id="6.10.250.690">
    <property type="match status" value="1"/>
</dbReference>
<dbReference type="InterPro" id="IPR011006">
    <property type="entry name" value="CheY-like_superfamily"/>
</dbReference>
<dbReference type="PANTHER" id="PTHR48111">
    <property type="entry name" value="REGULATOR OF RPOS"/>
    <property type="match status" value="1"/>
</dbReference>
<evidence type="ECO:0000256" key="3">
    <source>
        <dbReference type="ARBA" id="ARBA00023015"/>
    </source>
</evidence>
<keyword evidence="3" id="KW-0805">Transcription regulation</keyword>
<dbReference type="SMART" id="SM00448">
    <property type="entry name" value="REC"/>
    <property type="match status" value="1"/>
</dbReference>
<accession>A0ABS7Q0U1</accession>
<dbReference type="SMART" id="SM00862">
    <property type="entry name" value="Trans_reg_C"/>
    <property type="match status" value="1"/>
</dbReference>
<comment type="caution">
    <text evidence="10">The sequence shown here is derived from an EMBL/GenBank/DDBJ whole genome shotgun (WGS) entry which is preliminary data.</text>
</comment>
<evidence type="ECO:0000313" key="10">
    <source>
        <dbReference type="EMBL" id="MBY8825869.1"/>
    </source>
</evidence>
<evidence type="ECO:0000256" key="6">
    <source>
        <dbReference type="PROSITE-ProRule" id="PRU00169"/>
    </source>
</evidence>
<evidence type="ECO:0000313" key="11">
    <source>
        <dbReference type="Proteomes" id="UP000706039"/>
    </source>
</evidence>
<dbReference type="RefSeq" id="WP_222992958.1">
    <property type="nucleotide sequence ID" value="NZ_JAINVV010000013.1"/>
</dbReference>
<dbReference type="InterPro" id="IPR001867">
    <property type="entry name" value="OmpR/PhoB-type_DNA-bd"/>
</dbReference>